<dbReference type="Pfam" id="PF13561">
    <property type="entry name" value="adh_short_C2"/>
    <property type="match status" value="1"/>
</dbReference>
<accession>A0A6C1KEU9</accession>
<evidence type="ECO:0000256" key="3">
    <source>
        <dbReference type="SAM" id="MobiDB-lite"/>
    </source>
</evidence>
<evidence type="ECO:0000256" key="2">
    <source>
        <dbReference type="ARBA" id="ARBA00023002"/>
    </source>
</evidence>
<dbReference type="GO" id="GO:0048038">
    <property type="term" value="F:quinone binding"/>
    <property type="evidence" value="ECO:0007669"/>
    <property type="project" value="TreeGrafter"/>
</dbReference>
<feature type="region of interest" description="Disordered" evidence="3">
    <location>
        <begin position="1"/>
        <end position="27"/>
    </location>
</feature>
<dbReference type="PANTHER" id="PTHR42760">
    <property type="entry name" value="SHORT-CHAIN DEHYDROGENASES/REDUCTASES FAMILY MEMBER"/>
    <property type="match status" value="1"/>
</dbReference>
<dbReference type="NCBIfam" id="NF005559">
    <property type="entry name" value="PRK07231.1"/>
    <property type="match status" value="1"/>
</dbReference>
<dbReference type="InterPro" id="IPR036291">
    <property type="entry name" value="NAD(P)-bd_dom_sf"/>
</dbReference>
<keyword evidence="2 5" id="KW-0560">Oxidoreductase</keyword>
<gene>
    <name evidence="5" type="ORF">FBQ73_15775</name>
</gene>
<dbReference type="Gene3D" id="3.40.50.720">
    <property type="entry name" value="NAD(P)-binding Rossmann-like Domain"/>
    <property type="match status" value="1"/>
</dbReference>
<dbReference type="SUPFAM" id="SSF51735">
    <property type="entry name" value="NAD(P)-binding Rossmann-fold domains"/>
    <property type="match status" value="1"/>
</dbReference>
<dbReference type="Proteomes" id="UP000305131">
    <property type="component" value="Unassembled WGS sequence"/>
</dbReference>
<dbReference type="AlphaFoldDB" id="A0A6C1KEU9"/>
<name>A0A6C1KEU9_XANAU</name>
<proteinExistence type="inferred from homology"/>
<dbReference type="EMBL" id="VAUP01000031">
    <property type="protein sequence ID" value="TLX42291.1"/>
    <property type="molecule type" value="Genomic_DNA"/>
</dbReference>
<evidence type="ECO:0000313" key="5">
    <source>
        <dbReference type="EMBL" id="TLX42291.1"/>
    </source>
</evidence>
<dbReference type="PRINTS" id="PR00080">
    <property type="entry name" value="SDRFAMILY"/>
</dbReference>
<comment type="similarity">
    <text evidence="1">Belongs to the short-chain dehydrogenases/reductases (SDR) family.</text>
</comment>
<dbReference type="InterPro" id="IPR002347">
    <property type="entry name" value="SDR_fam"/>
</dbReference>
<evidence type="ECO:0000256" key="1">
    <source>
        <dbReference type="ARBA" id="ARBA00006484"/>
    </source>
</evidence>
<dbReference type="PRINTS" id="PR00081">
    <property type="entry name" value="GDHRDH"/>
</dbReference>
<dbReference type="GO" id="GO:0006633">
    <property type="term" value="P:fatty acid biosynthetic process"/>
    <property type="evidence" value="ECO:0007669"/>
    <property type="project" value="TreeGrafter"/>
</dbReference>
<dbReference type="EC" id="1.1.1.47" evidence="5"/>
<evidence type="ECO:0000313" key="6">
    <source>
        <dbReference type="Proteomes" id="UP000305131"/>
    </source>
</evidence>
<dbReference type="PANTHER" id="PTHR42760:SF133">
    <property type="entry name" value="3-OXOACYL-[ACYL-CARRIER-PROTEIN] REDUCTASE"/>
    <property type="match status" value="1"/>
</dbReference>
<dbReference type="FunFam" id="3.40.50.720:FF:000084">
    <property type="entry name" value="Short-chain dehydrogenase reductase"/>
    <property type="match status" value="1"/>
</dbReference>
<feature type="compositionally biased region" description="Basic and acidic residues" evidence="3">
    <location>
        <begin position="16"/>
        <end position="27"/>
    </location>
</feature>
<reference evidence="5 6" key="1">
    <citation type="submission" date="2019-05" db="EMBL/GenBank/DDBJ databases">
        <authorList>
            <person name="Zhou X."/>
        </authorList>
    </citation>
    <scope>NUCLEOTIDE SEQUENCE [LARGE SCALE GENOMIC DNA]</scope>
    <source>
        <strain evidence="5 6">DSM 432</strain>
    </source>
</reference>
<dbReference type="GO" id="GO:0047936">
    <property type="term" value="F:glucose 1-dehydrogenase [NAD(P)+] activity"/>
    <property type="evidence" value="ECO:0007669"/>
    <property type="project" value="UniProtKB-EC"/>
</dbReference>
<feature type="domain" description="Ketoreductase" evidence="4">
    <location>
        <begin position="36"/>
        <end position="206"/>
    </location>
</feature>
<dbReference type="SMART" id="SM00822">
    <property type="entry name" value="PKS_KR"/>
    <property type="match status" value="1"/>
</dbReference>
<organism evidence="5 6">
    <name type="scientific">Xanthobacter autotrophicus</name>
    <dbReference type="NCBI Taxonomy" id="280"/>
    <lineage>
        <taxon>Bacteria</taxon>
        <taxon>Pseudomonadati</taxon>
        <taxon>Pseudomonadota</taxon>
        <taxon>Alphaproteobacteria</taxon>
        <taxon>Hyphomicrobiales</taxon>
        <taxon>Xanthobacteraceae</taxon>
        <taxon>Xanthobacter</taxon>
    </lineage>
</organism>
<dbReference type="InterPro" id="IPR020904">
    <property type="entry name" value="Sc_DH/Rdtase_CS"/>
</dbReference>
<sequence length="281" mass="29201">MKQGRPTEEPANGPRAGERNDPETHPMDFRVSLDGRSALVTGASGGLGAFFAERLAAAGARVAVAARRRDACADLCARIEAAGGTALPIALDVSDEASATAAVAEVVAAFGGLDILVNNAGVTGTTPLLDETVEVWDRILDTNLKGGFLVGREAARAMAKTGRGGRIVNVASILGLRIAGQVAAYAASKAALVQLTKSMALEWARYSIQANALCPGYVETDLNRDFFASPAGQALIKRIPSRRLGRLEDLEGPLLFLCSDAARYVTGTTLVVDGGHLVSSL</sequence>
<dbReference type="InterPro" id="IPR057326">
    <property type="entry name" value="KR_dom"/>
</dbReference>
<evidence type="ECO:0000259" key="4">
    <source>
        <dbReference type="SMART" id="SM00822"/>
    </source>
</evidence>
<dbReference type="OrthoDB" id="9796652at2"/>
<dbReference type="PROSITE" id="PS00061">
    <property type="entry name" value="ADH_SHORT"/>
    <property type="match status" value="1"/>
</dbReference>
<protein>
    <submittedName>
        <fullName evidence="5">Glucose 1-dehydrogenase</fullName>
        <ecNumber evidence="5">1.1.1.47</ecNumber>
    </submittedName>
</protein>
<comment type="caution">
    <text evidence="5">The sequence shown here is derived from an EMBL/GenBank/DDBJ whole genome shotgun (WGS) entry which is preliminary data.</text>
</comment>